<dbReference type="InterPro" id="IPR007110">
    <property type="entry name" value="Ig-like_dom"/>
</dbReference>
<evidence type="ECO:0000256" key="7">
    <source>
        <dbReference type="ARBA" id="ARBA00023180"/>
    </source>
</evidence>
<dbReference type="InterPro" id="IPR036179">
    <property type="entry name" value="Ig-like_dom_sf"/>
</dbReference>
<dbReference type="PANTHER" id="PTHR12231:SF87">
    <property type="entry name" value="DPR-INTERACTING PROTEIN BETA, ISOFORM C"/>
    <property type="match status" value="1"/>
</dbReference>
<proteinExistence type="predicted"/>
<dbReference type="OMA" id="CEYHYTI"/>
<evidence type="ECO:0000256" key="6">
    <source>
        <dbReference type="ARBA" id="ARBA00023157"/>
    </source>
</evidence>
<dbReference type="GO" id="GO:0043005">
    <property type="term" value="C:neuron projection"/>
    <property type="evidence" value="ECO:0007669"/>
    <property type="project" value="TreeGrafter"/>
</dbReference>
<dbReference type="SMART" id="SM00408">
    <property type="entry name" value="IGc2"/>
    <property type="match status" value="1"/>
</dbReference>
<dbReference type="SUPFAM" id="SSF48726">
    <property type="entry name" value="Immunoglobulin"/>
    <property type="match status" value="1"/>
</dbReference>
<keyword evidence="6" id="KW-1015">Disulfide bond</keyword>
<dbReference type="SMART" id="SM00409">
    <property type="entry name" value="IG"/>
    <property type="match status" value="1"/>
</dbReference>
<keyword evidence="11" id="KW-1185">Reference proteome</keyword>
<evidence type="ECO:0000256" key="5">
    <source>
        <dbReference type="ARBA" id="ARBA00023136"/>
    </source>
</evidence>
<comment type="subcellular location">
    <subcellularLocation>
        <location evidence="1">Cell membrane</location>
    </subcellularLocation>
</comment>
<feature type="domain" description="Ig-like" evidence="9">
    <location>
        <begin position="1"/>
        <end position="79"/>
    </location>
</feature>
<gene>
    <name evidence="10" type="primary">Dsim\GD15495</name>
    <name evidence="10" type="ORF">Dsim_GD15495</name>
</gene>
<sequence>MMVPEGGSAKLVCRARGHPKPKITWRREDGREIIARNGSHQKTKAQSVEGEMLTLSKITRSEMGAYMCIASNGVPPTVSKRMKLQVHCEYHYTIYIYPYMIHDKWVAPPAAVGQENGLIYGSRRQLMPHNNHNGNI</sequence>
<dbReference type="Gene3D" id="2.60.40.10">
    <property type="entry name" value="Immunoglobulins"/>
    <property type="match status" value="1"/>
</dbReference>
<evidence type="ECO:0000256" key="2">
    <source>
        <dbReference type="ARBA" id="ARBA00022475"/>
    </source>
</evidence>
<keyword evidence="5" id="KW-0472">Membrane</keyword>
<name>B4R3S6_DROSI</name>
<evidence type="ECO:0000313" key="10">
    <source>
        <dbReference type="EMBL" id="EDX18544.1"/>
    </source>
</evidence>
<dbReference type="Proteomes" id="UP000000304">
    <property type="component" value="Chromosome X"/>
</dbReference>
<keyword evidence="7" id="KW-0325">Glycoprotein</keyword>
<protein>
    <submittedName>
        <fullName evidence="10">GD15495</fullName>
    </submittedName>
</protein>
<dbReference type="PROSITE" id="PS50835">
    <property type="entry name" value="IG_LIKE"/>
    <property type="match status" value="1"/>
</dbReference>
<reference evidence="10 11" key="1">
    <citation type="journal article" date="2007" name="Nature">
        <title>Evolution of genes and genomes on the Drosophila phylogeny.</title>
        <authorList>
            <consortium name="Drosophila 12 Genomes Consortium"/>
            <person name="Clark A.G."/>
            <person name="Eisen M.B."/>
            <person name="Smith D.R."/>
            <person name="Bergman C.M."/>
            <person name="Oliver B."/>
            <person name="Markow T.A."/>
            <person name="Kaufman T.C."/>
            <person name="Kellis M."/>
            <person name="Gelbart W."/>
            <person name="Iyer V.N."/>
            <person name="Pollard D.A."/>
            <person name="Sackton T.B."/>
            <person name="Larracuente A.M."/>
            <person name="Singh N.D."/>
            <person name="Abad J.P."/>
            <person name="Abt D.N."/>
            <person name="Adryan B."/>
            <person name="Aguade M."/>
            <person name="Akashi H."/>
            <person name="Anderson W.W."/>
            <person name="Aquadro C.F."/>
            <person name="Ardell D.H."/>
            <person name="Arguello R."/>
            <person name="Artieri C.G."/>
            <person name="Barbash D.A."/>
            <person name="Barker D."/>
            <person name="Barsanti P."/>
            <person name="Batterham P."/>
            <person name="Batzoglou S."/>
            <person name="Begun D."/>
            <person name="Bhutkar A."/>
            <person name="Blanco E."/>
            <person name="Bosak S.A."/>
            <person name="Bradley R.K."/>
            <person name="Brand A.D."/>
            <person name="Brent M.R."/>
            <person name="Brooks A.N."/>
            <person name="Brown R.H."/>
            <person name="Butlin R.K."/>
            <person name="Caggese C."/>
            <person name="Calvi B.R."/>
            <person name="Bernardo de Carvalho A."/>
            <person name="Caspi A."/>
            <person name="Castrezana S."/>
            <person name="Celniker S.E."/>
            <person name="Chang J.L."/>
            <person name="Chapple C."/>
            <person name="Chatterji S."/>
            <person name="Chinwalla A."/>
            <person name="Civetta A."/>
            <person name="Clifton S.W."/>
            <person name="Comeron J.M."/>
            <person name="Costello J.C."/>
            <person name="Coyne J.A."/>
            <person name="Daub J."/>
            <person name="David R.G."/>
            <person name="Delcher A.L."/>
            <person name="Delehaunty K."/>
            <person name="Do C.B."/>
            <person name="Ebling H."/>
            <person name="Edwards K."/>
            <person name="Eickbush T."/>
            <person name="Evans J.D."/>
            <person name="Filipski A."/>
            <person name="Findeiss S."/>
            <person name="Freyhult E."/>
            <person name="Fulton L."/>
            <person name="Fulton R."/>
            <person name="Garcia A.C."/>
            <person name="Gardiner A."/>
            <person name="Garfield D.A."/>
            <person name="Garvin B.E."/>
            <person name="Gibson G."/>
            <person name="Gilbert D."/>
            <person name="Gnerre S."/>
            <person name="Godfrey J."/>
            <person name="Good R."/>
            <person name="Gotea V."/>
            <person name="Gravely B."/>
            <person name="Greenberg A.J."/>
            <person name="Griffiths-Jones S."/>
            <person name="Gross S."/>
            <person name="Guigo R."/>
            <person name="Gustafson E.A."/>
            <person name="Haerty W."/>
            <person name="Hahn M.W."/>
            <person name="Halligan D.L."/>
            <person name="Halpern A.L."/>
            <person name="Halter G.M."/>
            <person name="Han M.V."/>
            <person name="Heger A."/>
            <person name="Hillier L."/>
            <person name="Hinrichs A.S."/>
            <person name="Holmes I."/>
            <person name="Hoskins R.A."/>
            <person name="Hubisz M.J."/>
            <person name="Hultmark D."/>
            <person name="Huntley M.A."/>
            <person name="Jaffe D.B."/>
            <person name="Jagadeeshan S."/>
            <person name="Jeck W.R."/>
            <person name="Johnson J."/>
            <person name="Jones C.D."/>
            <person name="Jordan W.C."/>
            <person name="Karpen G.H."/>
            <person name="Kataoka E."/>
            <person name="Keightley P.D."/>
            <person name="Kheradpour P."/>
            <person name="Kirkness E.F."/>
            <person name="Koerich L.B."/>
            <person name="Kristiansen K."/>
            <person name="Kudrna D."/>
            <person name="Kulathinal R.J."/>
            <person name="Kumar S."/>
            <person name="Kwok R."/>
            <person name="Lander E."/>
            <person name="Langley C.H."/>
            <person name="Lapoint R."/>
            <person name="Lazzaro B.P."/>
            <person name="Lee S.J."/>
            <person name="Levesque L."/>
            <person name="Li R."/>
            <person name="Lin C.F."/>
            <person name="Lin M.F."/>
            <person name="Lindblad-Toh K."/>
            <person name="Llopart A."/>
            <person name="Long M."/>
            <person name="Low L."/>
            <person name="Lozovsky E."/>
            <person name="Lu J."/>
            <person name="Luo M."/>
            <person name="Machado C.A."/>
            <person name="Makalowski W."/>
            <person name="Marzo M."/>
            <person name="Matsuda M."/>
            <person name="Matzkin L."/>
            <person name="McAllister B."/>
            <person name="McBride C.S."/>
            <person name="McKernan B."/>
            <person name="McKernan K."/>
            <person name="Mendez-Lago M."/>
            <person name="Minx P."/>
            <person name="Mollenhauer M.U."/>
            <person name="Montooth K."/>
            <person name="Mount S.M."/>
            <person name="Mu X."/>
            <person name="Myers E."/>
            <person name="Negre B."/>
            <person name="Newfeld S."/>
            <person name="Nielsen R."/>
            <person name="Noor M.A."/>
            <person name="O'Grady P."/>
            <person name="Pachter L."/>
            <person name="Papaceit M."/>
            <person name="Parisi M.J."/>
            <person name="Parisi M."/>
            <person name="Parts L."/>
            <person name="Pedersen J.S."/>
            <person name="Pesole G."/>
            <person name="Phillippy A.M."/>
            <person name="Ponting C.P."/>
            <person name="Pop M."/>
            <person name="Porcelli D."/>
            <person name="Powell J.R."/>
            <person name="Prohaska S."/>
            <person name="Pruitt K."/>
            <person name="Puig M."/>
            <person name="Quesneville H."/>
            <person name="Ram K.R."/>
            <person name="Rand D."/>
            <person name="Rasmussen M.D."/>
            <person name="Reed L.K."/>
            <person name="Reenan R."/>
            <person name="Reily A."/>
            <person name="Remington K.A."/>
            <person name="Rieger T.T."/>
            <person name="Ritchie M.G."/>
            <person name="Robin C."/>
            <person name="Rogers Y.H."/>
            <person name="Rohde C."/>
            <person name="Rozas J."/>
            <person name="Rubenfield M.J."/>
            <person name="Ruiz A."/>
            <person name="Russo S."/>
            <person name="Salzberg S.L."/>
            <person name="Sanchez-Gracia A."/>
            <person name="Saranga D.J."/>
            <person name="Sato H."/>
            <person name="Schaeffer S.W."/>
            <person name="Schatz M.C."/>
            <person name="Schlenke T."/>
            <person name="Schwartz R."/>
            <person name="Segarra C."/>
            <person name="Singh R.S."/>
            <person name="Sirot L."/>
            <person name="Sirota M."/>
            <person name="Sisneros N.B."/>
            <person name="Smith C.D."/>
            <person name="Smith T.F."/>
            <person name="Spieth J."/>
            <person name="Stage D.E."/>
            <person name="Stark A."/>
            <person name="Stephan W."/>
            <person name="Strausberg R.L."/>
            <person name="Strempel S."/>
            <person name="Sturgill D."/>
            <person name="Sutton G."/>
            <person name="Sutton G.G."/>
            <person name="Tao W."/>
            <person name="Teichmann S."/>
            <person name="Tobari Y.N."/>
            <person name="Tomimura Y."/>
            <person name="Tsolas J.M."/>
            <person name="Valente V.L."/>
            <person name="Venter E."/>
            <person name="Venter J.C."/>
            <person name="Vicario S."/>
            <person name="Vieira F.G."/>
            <person name="Vilella A.J."/>
            <person name="Villasante A."/>
            <person name="Walenz B."/>
            <person name="Wang J."/>
            <person name="Wasserman M."/>
            <person name="Watts T."/>
            <person name="Wilson D."/>
            <person name="Wilson R.K."/>
            <person name="Wing R.A."/>
            <person name="Wolfner M.F."/>
            <person name="Wong A."/>
            <person name="Wong G.K."/>
            <person name="Wu C.I."/>
            <person name="Wu G."/>
            <person name="Yamamoto D."/>
            <person name="Yang H.P."/>
            <person name="Yang S.P."/>
            <person name="Yorke J.A."/>
            <person name="Yoshida K."/>
            <person name="Zdobnov E."/>
            <person name="Zhang P."/>
            <person name="Zhang Y."/>
            <person name="Zimin A.V."/>
            <person name="Baldwin J."/>
            <person name="Abdouelleil A."/>
            <person name="Abdulkadir J."/>
            <person name="Abebe A."/>
            <person name="Abera B."/>
            <person name="Abreu J."/>
            <person name="Acer S.C."/>
            <person name="Aftuck L."/>
            <person name="Alexander A."/>
            <person name="An P."/>
            <person name="Anderson E."/>
            <person name="Anderson S."/>
            <person name="Arachi H."/>
            <person name="Azer M."/>
            <person name="Bachantsang P."/>
            <person name="Barry A."/>
            <person name="Bayul T."/>
            <person name="Berlin A."/>
            <person name="Bessette D."/>
            <person name="Bloom T."/>
            <person name="Blye J."/>
            <person name="Boguslavskiy L."/>
            <person name="Bonnet C."/>
            <person name="Boukhgalter B."/>
            <person name="Bourzgui I."/>
            <person name="Brown A."/>
            <person name="Cahill P."/>
            <person name="Channer S."/>
            <person name="Cheshatsang Y."/>
            <person name="Chuda L."/>
            <person name="Citroen M."/>
            <person name="Collymore A."/>
            <person name="Cooke P."/>
            <person name="Costello M."/>
            <person name="D'Aco K."/>
            <person name="Daza R."/>
            <person name="De Haan G."/>
            <person name="DeGray S."/>
            <person name="DeMaso C."/>
            <person name="Dhargay N."/>
            <person name="Dooley K."/>
            <person name="Dooley E."/>
            <person name="Doricent M."/>
            <person name="Dorje P."/>
            <person name="Dorjee K."/>
            <person name="Dupes A."/>
            <person name="Elong R."/>
            <person name="Falk J."/>
            <person name="Farina A."/>
            <person name="Faro S."/>
            <person name="Ferguson D."/>
            <person name="Fisher S."/>
            <person name="Foley C.D."/>
            <person name="Franke A."/>
            <person name="Friedrich D."/>
            <person name="Gadbois L."/>
            <person name="Gearin G."/>
            <person name="Gearin C.R."/>
            <person name="Giannoukos G."/>
            <person name="Goode T."/>
            <person name="Graham J."/>
            <person name="Grandbois E."/>
            <person name="Grewal S."/>
            <person name="Gyaltsen K."/>
            <person name="Hafez N."/>
            <person name="Hagos B."/>
            <person name="Hall J."/>
            <person name="Henson C."/>
            <person name="Hollinger A."/>
            <person name="Honan T."/>
            <person name="Huard M.D."/>
            <person name="Hughes L."/>
            <person name="Hurhula B."/>
            <person name="Husby M.E."/>
            <person name="Kamat A."/>
            <person name="Kanga B."/>
            <person name="Kashin S."/>
            <person name="Khazanovich D."/>
            <person name="Kisner P."/>
            <person name="Lance K."/>
            <person name="Lara M."/>
            <person name="Lee W."/>
            <person name="Lennon N."/>
            <person name="Letendre F."/>
            <person name="LeVine R."/>
            <person name="Lipovsky A."/>
            <person name="Liu X."/>
            <person name="Liu J."/>
            <person name="Liu S."/>
            <person name="Lokyitsang T."/>
            <person name="Lokyitsang Y."/>
            <person name="Lubonja R."/>
            <person name="Lui A."/>
            <person name="MacDonald P."/>
            <person name="Magnisalis V."/>
            <person name="Maru K."/>
            <person name="Matthews C."/>
            <person name="McCusker W."/>
            <person name="McDonough S."/>
            <person name="Mehta T."/>
            <person name="Meldrim J."/>
            <person name="Meneus L."/>
            <person name="Mihai O."/>
            <person name="Mihalev A."/>
            <person name="Mihova T."/>
            <person name="Mittelman R."/>
            <person name="Mlenga V."/>
            <person name="Montmayeur A."/>
            <person name="Mulrain L."/>
            <person name="Navidi A."/>
            <person name="Naylor J."/>
            <person name="Negash T."/>
            <person name="Nguyen T."/>
            <person name="Nguyen N."/>
            <person name="Nicol R."/>
            <person name="Norbu C."/>
            <person name="Norbu N."/>
            <person name="Novod N."/>
            <person name="O'Neill B."/>
            <person name="Osman S."/>
            <person name="Markiewicz E."/>
            <person name="Oyono O.L."/>
            <person name="Patti C."/>
            <person name="Phunkhang P."/>
            <person name="Pierre F."/>
            <person name="Priest M."/>
            <person name="Raghuraman S."/>
            <person name="Rege F."/>
            <person name="Reyes R."/>
            <person name="Rise C."/>
            <person name="Rogov P."/>
            <person name="Ross K."/>
            <person name="Ryan E."/>
            <person name="Settipalli S."/>
            <person name="Shea T."/>
            <person name="Sherpa N."/>
            <person name="Shi L."/>
            <person name="Shih D."/>
            <person name="Sparrow T."/>
            <person name="Spaulding J."/>
            <person name="Stalker J."/>
            <person name="Stange-Thomann N."/>
            <person name="Stavropoulos S."/>
            <person name="Stone C."/>
            <person name="Strader C."/>
            <person name="Tesfaye S."/>
            <person name="Thomson T."/>
            <person name="Thoulutsang Y."/>
            <person name="Thoulutsang D."/>
            <person name="Topham K."/>
            <person name="Topping I."/>
            <person name="Tsamla T."/>
            <person name="Vassiliev H."/>
            <person name="Vo A."/>
            <person name="Wangchuk T."/>
            <person name="Wangdi T."/>
            <person name="Weiand M."/>
            <person name="Wilkinson J."/>
            <person name="Wilson A."/>
            <person name="Yadav S."/>
            <person name="Young G."/>
            <person name="Yu Q."/>
            <person name="Zembek L."/>
            <person name="Zhong D."/>
            <person name="Zimmer A."/>
            <person name="Zwirko Z."/>
            <person name="Jaffe D.B."/>
            <person name="Alvarez P."/>
            <person name="Brockman W."/>
            <person name="Butler J."/>
            <person name="Chin C."/>
            <person name="Gnerre S."/>
            <person name="Grabherr M."/>
            <person name="Kleber M."/>
            <person name="Mauceli E."/>
            <person name="MacCallum I."/>
        </authorList>
    </citation>
    <scope>NUCLEOTIDE SEQUENCE [LARGE SCALE GENOMIC DNA]</scope>
    <source>
        <strain evidence="11">white501</strain>
    </source>
</reference>
<dbReference type="AlphaFoldDB" id="B4R3S6"/>
<dbReference type="InterPro" id="IPR003599">
    <property type="entry name" value="Ig_sub"/>
</dbReference>
<evidence type="ECO:0000256" key="1">
    <source>
        <dbReference type="ARBA" id="ARBA00004236"/>
    </source>
</evidence>
<dbReference type="GO" id="GO:0005886">
    <property type="term" value="C:plasma membrane"/>
    <property type="evidence" value="ECO:0007669"/>
    <property type="project" value="UniProtKB-SubCell"/>
</dbReference>
<dbReference type="InterPro" id="IPR013783">
    <property type="entry name" value="Ig-like_fold"/>
</dbReference>
<evidence type="ECO:0000256" key="3">
    <source>
        <dbReference type="ARBA" id="ARBA00022729"/>
    </source>
</evidence>
<dbReference type="FunFam" id="2.60.40.10:FF:000328">
    <property type="entry name" value="CLUMA_CG000981, isoform A"/>
    <property type="match status" value="1"/>
</dbReference>
<keyword evidence="8" id="KW-0393">Immunoglobulin domain</keyword>
<dbReference type="InterPro" id="IPR003598">
    <property type="entry name" value="Ig_sub2"/>
</dbReference>
<evidence type="ECO:0000313" key="11">
    <source>
        <dbReference type="Proteomes" id="UP000000304"/>
    </source>
</evidence>
<dbReference type="EMBL" id="CM000366">
    <property type="protein sequence ID" value="EDX18544.1"/>
    <property type="molecule type" value="Genomic_DNA"/>
</dbReference>
<organism evidence="10 11">
    <name type="scientific">Drosophila simulans</name>
    <name type="common">Fruit fly</name>
    <dbReference type="NCBI Taxonomy" id="7240"/>
    <lineage>
        <taxon>Eukaryota</taxon>
        <taxon>Metazoa</taxon>
        <taxon>Ecdysozoa</taxon>
        <taxon>Arthropoda</taxon>
        <taxon>Hexapoda</taxon>
        <taxon>Insecta</taxon>
        <taxon>Pterygota</taxon>
        <taxon>Neoptera</taxon>
        <taxon>Endopterygota</taxon>
        <taxon>Diptera</taxon>
        <taxon>Brachycera</taxon>
        <taxon>Muscomorpha</taxon>
        <taxon>Ephydroidea</taxon>
        <taxon>Drosophilidae</taxon>
        <taxon>Drosophila</taxon>
        <taxon>Sophophora</taxon>
    </lineage>
</organism>
<evidence type="ECO:0000259" key="9">
    <source>
        <dbReference type="PROSITE" id="PS50835"/>
    </source>
</evidence>
<dbReference type="Pfam" id="PF13927">
    <property type="entry name" value="Ig_3"/>
    <property type="match status" value="1"/>
</dbReference>
<dbReference type="PANTHER" id="PTHR12231">
    <property type="entry name" value="CTX-RELATED TYPE I TRANSMEMBRANE PROTEIN"/>
    <property type="match status" value="1"/>
</dbReference>
<keyword evidence="3" id="KW-0732">Signal</keyword>
<dbReference type="STRING" id="7240.B4R3S6"/>
<dbReference type="InterPro" id="IPR051170">
    <property type="entry name" value="Neural/epithelial_adhesion"/>
</dbReference>
<keyword evidence="4" id="KW-0677">Repeat</keyword>
<accession>B4R3S6</accession>
<evidence type="ECO:0000256" key="8">
    <source>
        <dbReference type="ARBA" id="ARBA00023319"/>
    </source>
</evidence>
<keyword evidence="2" id="KW-1003">Cell membrane</keyword>
<evidence type="ECO:0000256" key="4">
    <source>
        <dbReference type="ARBA" id="ARBA00022737"/>
    </source>
</evidence>
<dbReference type="PhylomeDB" id="B4R3S6"/>
<dbReference type="HOGENOM" id="CLU_1877624_0_0_1"/>